<organism evidence="1 2">
    <name type="scientific">Cryptomeria japonica</name>
    <name type="common">Japanese cedar</name>
    <name type="synonym">Cupressus japonica</name>
    <dbReference type="NCBI Taxonomy" id="3369"/>
    <lineage>
        <taxon>Eukaryota</taxon>
        <taxon>Viridiplantae</taxon>
        <taxon>Streptophyta</taxon>
        <taxon>Embryophyta</taxon>
        <taxon>Tracheophyta</taxon>
        <taxon>Spermatophyta</taxon>
        <taxon>Pinopsida</taxon>
        <taxon>Pinidae</taxon>
        <taxon>Conifers II</taxon>
        <taxon>Cupressales</taxon>
        <taxon>Cupressaceae</taxon>
        <taxon>Cryptomeria</taxon>
    </lineage>
</organism>
<accession>A0AAD3NV29</accession>
<dbReference type="AlphaFoldDB" id="A0AAD3NV29"/>
<name>A0AAD3NV29_CRYJA</name>
<comment type="caution">
    <text evidence="1">The sequence shown here is derived from an EMBL/GenBank/DDBJ whole genome shotgun (WGS) entry which is preliminary data.</text>
</comment>
<evidence type="ECO:0000313" key="2">
    <source>
        <dbReference type="Proteomes" id="UP001234787"/>
    </source>
</evidence>
<protein>
    <submittedName>
        <fullName evidence="1">Uncharacterized protein</fullName>
    </submittedName>
</protein>
<dbReference type="Proteomes" id="UP001234787">
    <property type="component" value="Unassembled WGS sequence"/>
</dbReference>
<gene>
    <name evidence="1" type="ORF">SUGI_1469360</name>
</gene>
<proteinExistence type="predicted"/>
<dbReference type="EMBL" id="BSEH01000494">
    <property type="protein sequence ID" value="GLJ58709.1"/>
    <property type="molecule type" value="Genomic_DNA"/>
</dbReference>
<evidence type="ECO:0000313" key="1">
    <source>
        <dbReference type="EMBL" id="GLJ58709.1"/>
    </source>
</evidence>
<sequence length="96" mass="10070">MPPGGGWGGCSPSTFYGLLARLCPRAGAGAGFPRGGWEEAMGRINERIPSPGRAAGTAVKPYNSMGAYSSRFINVILAPAQSSYLPPTMSPFFILF</sequence>
<reference evidence="1" key="1">
    <citation type="submission" date="2022-12" db="EMBL/GenBank/DDBJ databases">
        <title>Chromosome-Level Genome Assembly of Japanese Cedar (Cryptomeriajaponica D. Don).</title>
        <authorList>
            <person name="Fujino T."/>
            <person name="Yamaguchi K."/>
            <person name="Yokoyama T."/>
            <person name="Hamanaka T."/>
            <person name="Harazono Y."/>
            <person name="Kamada H."/>
            <person name="Kobayashi W."/>
            <person name="Ujino-Ihara T."/>
            <person name="Uchiyama K."/>
            <person name="Matsumoto A."/>
            <person name="Izuno A."/>
            <person name="Tsumura Y."/>
            <person name="Toyoda A."/>
            <person name="Shigenobu S."/>
            <person name="Moriguchi Y."/>
            <person name="Ueno S."/>
            <person name="Kasahara M."/>
        </authorList>
    </citation>
    <scope>NUCLEOTIDE SEQUENCE</scope>
</reference>
<keyword evidence="2" id="KW-1185">Reference proteome</keyword>